<feature type="domain" description="Tyr recombinase" evidence="6">
    <location>
        <begin position="174"/>
        <end position="392"/>
    </location>
</feature>
<feature type="compositionally biased region" description="Basic and acidic residues" evidence="5">
    <location>
        <begin position="32"/>
        <end position="48"/>
    </location>
</feature>
<gene>
    <name evidence="8" type="ORF">J2S41_006599</name>
</gene>
<evidence type="ECO:0000313" key="8">
    <source>
        <dbReference type="EMBL" id="MDR7279821.1"/>
    </source>
</evidence>
<dbReference type="RefSeq" id="WP_310373849.1">
    <property type="nucleotide sequence ID" value="NZ_JAVDYB010000001.1"/>
</dbReference>
<dbReference type="CDD" id="cd01189">
    <property type="entry name" value="INT_ICEBs1_C_like"/>
    <property type="match status" value="1"/>
</dbReference>
<evidence type="ECO:0000256" key="4">
    <source>
        <dbReference type="PROSITE-ProRule" id="PRU01248"/>
    </source>
</evidence>
<keyword evidence="3" id="KW-0233">DNA recombination</keyword>
<keyword evidence="2 4" id="KW-0238">DNA-binding</keyword>
<accession>A0AAE4CCN7</accession>
<keyword evidence="1" id="KW-0229">DNA integration</keyword>
<keyword evidence="9" id="KW-1185">Reference proteome</keyword>
<evidence type="ECO:0000256" key="3">
    <source>
        <dbReference type="ARBA" id="ARBA00023172"/>
    </source>
</evidence>
<dbReference type="GO" id="GO:0003677">
    <property type="term" value="F:DNA binding"/>
    <property type="evidence" value="ECO:0007669"/>
    <property type="project" value="UniProtKB-UniRule"/>
</dbReference>
<dbReference type="InterPro" id="IPR002104">
    <property type="entry name" value="Integrase_catalytic"/>
</dbReference>
<dbReference type="InterPro" id="IPR050090">
    <property type="entry name" value="Tyrosine_recombinase_XerCD"/>
</dbReference>
<dbReference type="InterPro" id="IPR004107">
    <property type="entry name" value="Integrase_SAM-like_N"/>
</dbReference>
<evidence type="ECO:0000256" key="1">
    <source>
        <dbReference type="ARBA" id="ARBA00022908"/>
    </source>
</evidence>
<evidence type="ECO:0000313" key="9">
    <source>
        <dbReference type="Proteomes" id="UP001183643"/>
    </source>
</evidence>
<name>A0AAE4CCN7_9ACTN</name>
<dbReference type="AlphaFoldDB" id="A0AAE4CCN7"/>
<feature type="region of interest" description="Disordered" evidence="5">
    <location>
        <begin position="28"/>
        <end position="48"/>
    </location>
</feature>
<dbReference type="EMBL" id="JAVDYB010000001">
    <property type="protein sequence ID" value="MDR7279821.1"/>
    <property type="molecule type" value="Genomic_DNA"/>
</dbReference>
<organism evidence="8 9">
    <name type="scientific">Catenuloplanes atrovinosus</name>
    <dbReference type="NCBI Taxonomy" id="137266"/>
    <lineage>
        <taxon>Bacteria</taxon>
        <taxon>Bacillati</taxon>
        <taxon>Actinomycetota</taxon>
        <taxon>Actinomycetes</taxon>
        <taxon>Micromonosporales</taxon>
        <taxon>Micromonosporaceae</taxon>
        <taxon>Catenuloplanes</taxon>
    </lineage>
</organism>
<comment type="caution">
    <text evidence="8">The sequence shown here is derived from an EMBL/GenBank/DDBJ whole genome shotgun (WGS) entry which is preliminary data.</text>
</comment>
<dbReference type="InterPro" id="IPR011010">
    <property type="entry name" value="DNA_brk_join_enz"/>
</dbReference>
<dbReference type="PANTHER" id="PTHR30349">
    <property type="entry name" value="PHAGE INTEGRASE-RELATED"/>
    <property type="match status" value="1"/>
</dbReference>
<dbReference type="GO" id="GO:0015074">
    <property type="term" value="P:DNA integration"/>
    <property type="evidence" value="ECO:0007669"/>
    <property type="project" value="UniProtKB-KW"/>
</dbReference>
<dbReference type="Gene3D" id="1.10.443.10">
    <property type="entry name" value="Intergrase catalytic core"/>
    <property type="match status" value="1"/>
</dbReference>
<dbReference type="GO" id="GO:0006310">
    <property type="term" value="P:DNA recombination"/>
    <property type="evidence" value="ECO:0007669"/>
    <property type="project" value="UniProtKB-KW"/>
</dbReference>
<dbReference type="Gene3D" id="1.10.150.130">
    <property type="match status" value="1"/>
</dbReference>
<reference evidence="8" key="1">
    <citation type="submission" date="2023-07" db="EMBL/GenBank/DDBJ databases">
        <title>Sequencing the genomes of 1000 actinobacteria strains.</title>
        <authorList>
            <person name="Klenk H.-P."/>
        </authorList>
    </citation>
    <scope>NUCLEOTIDE SEQUENCE</scope>
    <source>
        <strain evidence="8">DSM 44707</strain>
    </source>
</reference>
<evidence type="ECO:0000259" key="6">
    <source>
        <dbReference type="PROSITE" id="PS51898"/>
    </source>
</evidence>
<proteinExistence type="predicted"/>
<dbReference type="InterPro" id="IPR010998">
    <property type="entry name" value="Integrase_recombinase_N"/>
</dbReference>
<dbReference type="PANTHER" id="PTHR30349:SF91">
    <property type="entry name" value="INTA PROTEIN"/>
    <property type="match status" value="1"/>
</dbReference>
<dbReference type="Pfam" id="PF14659">
    <property type="entry name" value="Phage_int_SAM_3"/>
    <property type="match status" value="1"/>
</dbReference>
<evidence type="ECO:0000256" key="2">
    <source>
        <dbReference type="ARBA" id="ARBA00023125"/>
    </source>
</evidence>
<dbReference type="SUPFAM" id="SSF56349">
    <property type="entry name" value="DNA breaking-rejoining enzymes"/>
    <property type="match status" value="1"/>
</dbReference>
<feature type="domain" description="Core-binding (CB)" evidence="7">
    <location>
        <begin position="70"/>
        <end position="153"/>
    </location>
</feature>
<protein>
    <submittedName>
        <fullName evidence="8">Integrase</fullName>
    </submittedName>
</protein>
<evidence type="ECO:0000256" key="5">
    <source>
        <dbReference type="SAM" id="MobiDB-lite"/>
    </source>
</evidence>
<dbReference type="Pfam" id="PF00589">
    <property type="entry name" value="Phage_integrase"/>
    <property type="match status" value="1"/>
</dbReference>
<dbReference type="PROSITE" id="PS51900">
    <property type="entry name" value="CB"/>
    <property type="match status" value="1"/>
</dbReference>
<sequence length="415" mass="46592">MGRRKPNGASSIYQGKDGYWHGRVTVGVKDNGQPDRRHVQGKTEADVTKKVRKLEREREAGTVRKTGQRWTVEKWLVHWLDNIAAPVVRVNTFDGYRVAIRKHLIPGVGGHRLDLLQPEHLEKLYARMLANGSAPATAHQSHRTIRTALNEAVRRGHLGRNPASLAKPPRLPDSEVEPFSIEEVQTILKVAGKRRNSARWAVALALGLRQGEALGMKWPDVNLSAGTLTVRRALLRPKWGHGCDPKCDARVPGLCADRVNLRPVSADTKSRAGRRTIGLPDALIRVLREHRKAQEAEREKAAQLWQDEDWVFSTETGRRIHQATDYDDWKRLLREAGVRDARLHDARHTAATALLVLGVSGRAVMGIMGWSNAAMQVRYQHLTDQVRRDIADRLGGLLWGDEPNETEPPDEGNRD</sequence>
<dbReference type="PROSITE" id="PS51898">
    <property type="entry name" value="TYR_RECOMBINASE"/>
    <property type="match status" value="1"/>
</dbReference>
<evidence type="ECO:0000259" key="7">
    <source>
        <dbReference type="PROSITE" id="PS51900"/>
    </source>
</evidence>
<dbReference type="InterPro" id="IPR044068">
    <property type="entry name" value="CB"/>
</dbReference>
<dbReference type="InterPro" id="IPR013762">
    <property type="entry name" value="Integrase-like_cat_sf"/>
</dbReference>
<dbReference type="Proteomes" id="UP001183643">
    <property type="component" value="Unassembled WGS sequence"/>
</dbReference>